<dbReference type="GO" id="GO:0005737">
    <property type="term" value="C:cytoplasm"/>
    <property type="evidence" value="ECO:0007669"/>
    <property type="project" value="TreeGrafter"/>
</dbReference>
<gene>
    <name evidence="8" type="primary">KIPK1</name>
    <name evidence="8" type="ORF">FJT64_026364</name>
</gene>
<dbReference type="PANTHER" id="PTHR24346:SF82">
    <property type="entry name" value="KP78A-RELATED"/>
    <property type="match status" value="1"/>
</dbReference>
<feature type="region of interest" description="Disordered" evidence="6">
    <location>
        <begin position="739"/>
        <end position="829"/>
    </location>
</feature>
<keyword evidence="9" id="KW-1185">Reference proteome</keyword>
<keyword evidence="3" id="KW-0547">Nucleotide-binding</keyword>
<dbReference type="GO" id="GO:0004674">
    <property type="term" value="F:protein serine/threonine kinase activity"/>
    <property type="evidence" value="ECO:0007669"/>
    <property type="project" value="UniProtKB-KW"/>
</dbReference>
<feature type="compositionally biased region" description="Low complexity" evidence="6">
    <location>
        <begin position="688"/>
        <end position="700"/>
    </location>
</feature>
<dbReference type="Pfam" id="PF00069">
    <property type="entry name" value="Pkinase"/>
    <property type="match status" value="1"/>
</dbReference>
<sequence>MDGRLAAIHSSDRPWPVQERLPLRHDLANSCRPLIAGEGLLIRVAIKIIDVDKVKEEYVRRNLGRESGHLYCLVMEYAPGGDLCSLVKAQRERRFPEGRARPFCRQLVSALTYMHGRGIIHRGVVFYVLVVGRLPFLSSKQEGLTHQERRDRLIAHINQGLGGTHRSDMKHLGSECRRLLSKVLEPQPARRLTLRHVAVHPWLTHKGLSPLAGYQHPRVSSRQHAAAVHRMSELLSIKPQLIEERVLKQMYDDIAGMYNILTNKPDISLAARLPEEARIRPVETRTPSKRPLTSSIESNSPLRPPAPASLRPAASTPAGSTAASLRSGLSVLRSGASDVRGADRRPTLRRTAHPIRPTTAPAAKTVSRTGAAAPTPPTPALSVTSTTADVTVRRPLGPALAARRRLPLSGEMRAPRVREEPSPAVPEARTRTPATAISGRSTAPPAARHDTTTPVSVSSGSERAWGSPRQRADSKTQWPDVPWDTPRRHNLTDDQKVRTDGTTGRRGGGTRPDGDVLLVSGAEDEFSSLYDDLTDDSSAADEPIRVVIRRRPTDGGGGSAAATARPELRRPRTVGLDHGDDRERITTGAGARHIGVTRFGDEDQEAMARPIARKSPSESQRRDQPSPRALAARRRSALPIAKCTLRSPLKHASSAHAWLSGPGAVRSSGSWSSHDRLDFSGGREGRHQSSQQAAPAAAQQKAGLRESETQTGGETWRAEPADTRSQVLRYMVQREDLVPGHGVTPYSKKPSAAHRLGSAGRRATEDWSSTSADTGSVPRGKYRPQTVASDPSQLKQSRASRVLRPSVVSGEERSTGRTATVRHRDAGMW</sequence>
<keyword evidence="1" id="KW-0723">Serine/threonine-protein kinase</keyword>
<evidence type="ECO:0000313" key="9">
    <source>
        <dbReference type="Proteomes" id="UP000440578"/>
    </source>
</evidence>
<dbReference type="PANTHER" id="PTHR24346">
    <property type="entry name" value="MAP/MICROTUBULE AFFINITY-REGULATING KINASE"/>
    <property type="match status" value="1"/>
</dbReference>
<dbReference type="OrthoDB" id="193931at2759"/>
<feature type="region of interest" description="Disordered" evidence="6">
    <location>
        <begin position="660"/>
        <end position="724"/>
    </location>
</feature>
<name>A0A6A4W7R7_AMPAM</name>
<evidence type="ECO:0000256" key="1">
    <source>
        <dbReference type="ARBA" id="ARBA00022527"/>
    </source>
</evidence>
<feature type="region of interest" description="Disordered" evidence="6">
    <location>
        <begin position="550"/>
        <end position="588"/>
    </location>
</feature>
<dbReference type="SUPFAM" id="SSF56112">
    <property type="entry name" value="Protein kinase-like (PK-like)"/>
    <property type="match status" value="1"/>
</dbReference>
<comment type="caution">
    <text evidence="8">The sequence shown here is derived from an EMBL/GenBank/DDBJ whole genome shotgun (WGS) entry which is preliminary data.</text>
</comment>
<feature type="region of interest" description="Disordered" evidence="6">
    <location>
        <begin position="278"/>
        <end position="515"/>
    </location>
</feature>
<dbReference type="GO" id="GO:0005524">
    <property type="term" value="F:ATP binding"/>
    <property type="evidence" value="ECO:0007669"/>
    <property type="project" value="UniProtKB-KW"/>
</dbReference>
<dbReference type="InterPro" id="IPR000719">
    <property type="entry name" value="Prot_kinase_dom"/>
</dbReference>
<feature type="compositionally biased region" description="Low complexity" evidence="6">
    <location>
        <begin position="380"/>
        <end position="401"/>
    </location>
</feature>
<evidence type="ECO:0000256" key="3">
    <source>
        <dbReference type="ARBA" id="ARBA00022741"/>
    </source>
</evidence>
<feature type="region of interest" description="Disordered" evidence="6">
    <location>
        <begin position="609"/>
        <end position="634"/>
    </location>
</feature>
<feature type="compositionally biased region" description="Polar residues" evidence="6">
    <location>
        <begin position="786"/>
        <end position="799"/>
    </location>
</feature>
<keyword evidence="2" id="KW-0808">Transferase</keyword>
<evidence type="ECO:0000256" key="6">
    <source>
        <dbReference type="SAM" id="MobiDB-lite"/>
    </source>
</evidence>
<evidence type="ECO:0000256" key="2">
    <source>
        <dbReference type="ARBA" id="ARBA00022679"/>
    </source>
</evidence>
<feature type="compositionally biased region" description="Polar residues" evidence="6">
    <location>
        <begin position="452"/>
        <end position="461"/>
    </location>
</feature>
<evidence type="ECO:0000313" key="8">
    <source>
        <dbReference type="EMBL" id="KAF0301269.1"/>
    </source>
</evidence>
<accession>A0A6A4W7R7</accession>
<dbReference type="InterPro" id="IPR011009">
    <property type="entry name" value="Kinase-like_dom_sf"/>
</dbReference>
<dbReference type="Gene3D" id="1.10.510.10">
    <property type="entry name" value="Transferase(Phosphotransferase) domain 1"/>
    <property type="match status" value="2"/>
</dbReference>
<organism evidence="8 9">
    <name type="scientific">Amphibalanus amphitrite</name>
    <name type="common">Striped barnacle</name>
    <name type="synonym">Balanus amphitrite</name>
    <dbReference type="NCBI Taxonomy" id="1232801"/>
    <lineage>
        <taxon>Eukaryota</taxon>
        <taxon>Metazoa</taxon>
        <taxon>Ecdysozoa</taxon>
        <taxon>Arthropoda</taxon>
        <taxon>Crustacea</taxon>
        <taxon>Multicrustacea</taxon>
        <taxon>Cirripedia</taxon>
        <taxon>Thoracica</taxon>
        <taxon>Thoracicalcarea</taxon>
        <taxon>Balanomorpha</taxon>
        <taxon>Balanoidea</taxon>
        <taxon>Balanidae</taxon>
        <taxon>Amphibalaninae</taxon>
        <taxon>Amphibalanus</taxon>
    </lineage>
</organism>
<feature type="compositionally biased region" description="Basic and acidic residues" evidence="6">
    <location>
        <begin position="673"/>
        <end position="687"/>
    </location>
</feature>
<dbReference type="EMBL" id="VIIS01001176">
    <property type="protein sequence ID" value="KAF0301269.1"/>
    <property type="molecule type" value="Genomic_DNA"/>
</dbReference>
<keyword evidence="5" id="KW-0067">ATP-binding</keyword>
<feature type="compositionally biased region" description="Polar residues" evidence="6">
    <location>
        <begin position="432"/>
        <end position="441"/>
    </location>
</feature>
<feature type="compositionally biased region" description="Basic and acidic residues" evidence="6">
    <location>
        <begin position="485"/>
        <end position="499"/>
    </location>
</feature>
<evidence type="ECO:0000259" key="7">
    <source>
        <dbReference type="PROSITE" id="PS50011"/>
    </source>
</evidence>
<evidence type="ECO:0000256" key="4">
    <source>
        <dbReference type="ARBA" id="ARBA00022777"/>
    </source>
</evidence>
<keyword evidence="4 8" id="KW-0418">Kinase</keyword>
<evidence type="ECO:0000256" key="5">
    <source>
        <dbReference type="ARBA" id="ARBA00022840"/>
    </source>
</evidence>
<dbReference type="GO" id="GO:0035556">
    <property type="term" value="P:intracellular signal transduction"/>
    <property type="evidence" value="ECO:0007669"/>
    <property type="project" value="TreeGrafter"/>
</dbReference>
<dbReference type="Proteomes" id="UP000440578">
    <property type="component" value="Unassembled WGS sequence"/>
</dbReference>
<feature type="compositionally biased region" description="Basic and acidic residues" evidence="6">
    <location>
        <begin position="566"/>
        <end position="585"/>
    </location>
</feature>
<feature type="compositionally biased region" description="Low complexity" evidence="6">
    <location>
        <begin position="308"/>
        <end position="337"/>
    </location>
</feature>
<feature type="domain" description="Protein kinase" evidence="7">
    <location>
        <begin position="1"/>
        <end position="203"/>
    </location>
</feature>
<dbReference type="PROSITE" id="PS50011">
    <property type="entry name" value="PROTEIN_KINASE_DOM"/>
    <property type="match status" value="1"/>
</dbReference>
<dbReference type="AlphaFoldDB" id="A0A6A4W7R7"/>
<proteinExistence type="predicted"/>
<dbReference type="SMART" id="SM00220">
    <property type="entry name" value="S_TKc"/>
    <property type="match status" value="1"/>
</dbReference>
<reference evidence="8 9" key="1">
    <citation type="submission" date="2019-07" db="EMBL/GenBank/DDBJ databases">
        <title>Draft genome assembly of a fouling barnacle, Amphibalanus amphitrite (Darwin, 1854): The first reference genome for Thecostraca.</title>
        <authorList>
            <person name="Kim W."/>
        </authorList>
    </citation>
    <scope>NUCLEOTIDE SEQUENCE [LARGE SCALE GENOMIC DNA]</scope>
    <source>
        <strain evidence="8">SNU_AA5</strain>
        <tissue evidence="8">Soma without cirri and trophi</tissue>
    </source>
</reference>
<protein>
    <submittedName>
        <fullName evidence="8">Serine/threonine-protein kinase KIPK1</fullName>
    </submittedName>
</protein>
<feature type="compositionally biased region" description="Basic and acidic residues" evidence="6">
    <location>
        <begin position="615"/>
        <end position="625"/>
    </location>
</feature>